<keyword evidence="1" id="KW-0472">Membrane</keyword>
<feature type="transmembrane region" description="Helical" evidence="1">
    <location>
        <begin position="6"/>
        <end position="27"/>
    </location>
</feature>
<gene>
    <name evidence="2" type="ORF">OI18_20030</name>
</gene>
<dbReference type="EMBL" id="JSVC01000024">
    <property type="protein sequence ID" value="KIC93035.1"/>
    <property type="molecule type" value="Genomic_DNA"/>
</dbReference>
<sequence>MEILKHISALILFVLPFMLYGLTVSAYEANVSQHAKRTGAIACSPSATDDENELPHQSDKAGCHVGMLMITCESCRPSKK</sequence>
<evidence type="ECO:0000256" key="1">
    <source>
        <dbReference type="SAM" id="Phobius"/>
    </source>
</evidence>
<keyword evidence="3" id="KW-1185">Reference proteome</keyword>
<dbReference type="AlphaFoldDB" id="A0A0C1IFX4"/>
<reference evidence="2 3" key="1">
    <citation type="submission" date="2014-11" db="EMBL/GenBank/DDBJ databases">
        <title>Genome sequence of Flavihumibacter solisilvae 3-3.</title>
        <authorList>
            <person name="Zhou G."/>
            <person name="Li M."/>
            <person name="Wang G."/>
        </authorList>
    </citation>
    <scope>NUCLEOTIDE SEQUENCE [LARGE SCALE GENOMIC DNA]</scope>
    <source>
        <strain evidence="2 3">3-3</strain>
    </source>
</reference>
<organism evidence="2 3">
    <name type="scientific">Flavihumibacter solisilvae</name>
    <dbReference type="NCBI Taxonomy" id="1349421"/>
    <lineage>
        <taxon>Bacteria</taxon>
        <taxon>Pseudomonadati</taxon>
        <taxon>Bacteroidota</taxon>
        <taxon>Chitinophagia</taxon>
        <taxon>Chitinophagales</taxon>
        <taxon>Chitinophagaceae</taxon>
        <taxon>Flavihumibacter</taxon>
    </lineage>
</organism>
<dbReference type="RefSeq" id="WP_039143153.1">
    <property type="nucleotide sequence ID" value="NZ_JSVC01000024.1"/>
</dbReference>
<dbReference type="Proteomes" id="UP000031408">
    <property type="component" value="Unassembled WGS sequence"/>
</dbReference>
<accession>A0A0C1IFX4</accession>
<evidence type="ECO:0000313" key="3">
    <source>
        <dbReference type="Proteomes" id="UP000031408"/>
    </source>
</evidence>
<keyword evidence="1" id="KW-0812">Transmembrane</keyword>
<evidence type="ECO:0000313" key="2">
    <source>
        <dbReference type="EMBL" id="KIC93035.1"/>
    </source>
</evidence>
<protein>
    <submittedName>
        <fullName evidence="2">Uncharacterized protein</fullName>
    </submittedName>
</protein>
<name>A0A0C1IFX4_9BACT</name>
<proteinExistence type="predicted"/>
<dbReference type="STRING" id="1349421.OI18_20030"/>
<comment type="caution">
    <text evidence="2">The sequence shown here is derived from an EMBL/GenBank/DDBJ whole genome shotgun (WGS) entry which is preliminary data.</text>
</comment>
<keyword evidence="1" id="KW-1133">Transmembrane helix</keyword>